<dbReference type="FunFam" id="1.20.1280.290:FF:000001">
    <property type="entry name" value="Bidirectional sugar transporter SWEET"/>
    <property type="match status" value="2"/>
</dbReference>
<evidence type="ECO:0000256" key="5">
    <source>
        <dbReference type="ARBA" id="ARBA00022597"/>
    </source>
</evidence>
<dbReference type="FunFam" id="1.20.1280.290:FF:000003">
    <property type="entry name" value="Bidirectional sugar transporter SWEET"/>
    <property type="match status" value="2"/>
</dbReference>
<dbReference type="InterPro" id="IPR004316">
    <property type="entry name" value="SWEET_rpt"/>
</dbReference>
<gene>
    <name evidence="11" type="ORF">G4B88_026191</name>
</gene>
<evidence type="ECO:0000256" key="4">
    <source>
        <dbReference type="ARBA" id="ARBA00022475"/>
    </source>
</evidence>
<evidence type="ECO:0000256" key="8">
    <source>
        <dbReference type="ARBA" id="ARBA00022989"/>
    </source>
</evidence>
<evidence type="ECO:0008006" key="13">
    <source>
        <dbReference type="Google" id="ProtNLM"/>
    </source>
</evidence>
<dbReference type="GO" id="GO:0008515">
    <property type="term" value="F:sucrose transmembrane transporter activity"/>
    <property type="evidence" value="ECO:0007669"/>
    <property type="project" value="UniProtKB-ARBA"/>
</dbReference>
<reference evidence="11 12" key="1">
    <citation type="journal article" date="2020" name="bioRxiv">
        <title>Sequence and annotation of 42 cannabis genomes reveals extensive copy number variation in cannabinoid synthesis and pathogen resistance genes.</title>
        <authorList>
            <person name="Mckernan K.J."/>
            <person name="Helbert Y."/>
            <person name="Kane L.T."/>
            <person name="Ebling H."/>
            <person name="Zhang L."/>
            <person name="Liu B."/>
            <person name="Eaton Z."/>
            <person name="Mclaughlin S."/>
            <person name="Kingan S."/>
            <person name="Baybayan P."/>
            <person name="Concepcion G."/>
            <person name="Jordan M."/>
            <person name="Riva A."/>
            <person name="Barbazuk W."/>
            <person name="Harkins T."/>
        </authorList>
    </citation>
    <scope>NUCLEOTIDE SEQUENCE [LARGE SCALE GENOMIC DNA]</scope>
    <source>
        <strain evidence="12">cv. Jamaican Lion 4</strain>
        <tissue evidence="11">Leaf</tissue>
    </source>
</reference>
<dbReference type="InterPro" id="IPR047664">
    <property type="entry name" value="SWEET"/>
</dbReference>
<dbReference type="GO" id="GO:0005886">
    <property type="term" value="C:plasma membrane"/>
    <property type="evidence" value="ECO:0007669"/>
    <property type="project" value="UniProtKB-SubCell"/>
</dbReference>
<evidence type="ECO:0000313" key="11">
    <source>
        <dbReference type="EMBL" id="KAF4362629.1"/>
    </source>
</evidence>
<feature type="transmembrane region" description="Helical" evidence="10">
    <location>
        <begin position="413"/>
        <end position="433"/>
    </location>
</feature>
<feature type="transmembrane region" description="Helical" evidence="10">
    <location>
        <begin position="500"/>
        <end position="521"/>
    </location>
</feature>
<feature type="transmembrane region" description="Helical" evidence="10">
    <location>
        <begin position="472"/>
        <end position="494"/>
    </location>
</feature>
<feature type="transmembrane region" description="Helical" evidence="10">
    <location>
        <begin position="354"/>
        <end position="372"/>
    </location>
</feature>
<keyword evidence="5" id="KW-0762">Sugar transport</keyword>
<dbReference type="AlphaFoldDB" id="A0A7J6EY83"/>
<dbReference type="PANTHER" id="PTHR10791">
    <property type="entry name" value="RAG1-ACTIVATING PROTEIN 1"/>
    <property type="match status" value="1"/>
</dbReference>
<feature type="transmembrane region" description="Helical" evidence="10">
    <location>
        <begin position="439"/>
        <end position="460"/>
    </location>
</feature>
<evidence type="ECO:0000256" key="1">
    <source>
        <dbReference type="ARBA" id="ARBA00004651"/>
    </source>
</evidence>
<name>A0A7J6EY83_CANSA</name>
<sequence>MSIIATGHLGVFIFGLLGNIVSFVVFLAQPTFYRVYKKKSTEGFQSVPYVVALFSAMMWLYYATLKSNLLLLVTINSFGCVIETIYIALYIAYAPKQARTTCVVNFGGFCMILLLSHFLSKSLRATVLGWVCTSFAVSVFAAPLSIIRVVIRTKSVEFMPFPLSFFLTISAVMWLMYGIMLKDLCVAIPNILGLIFGFLQMALYIKYRKNKSVMLEEQKLPEQLAVKSELGDEKLDHDNHNHTIMMAEVQVINTSDDKKKAQNDQNEERMSKNQFVVPQTGHCAINMEGPGPSPSPISPCQTDGVHRGIDRPRLIIIIKCLYIDFVTPYSTAYNVANPTFHKIYKKKSAEGFQSLPYVIALLSSMLWIYYALLKKDALLLITINSFGCVIETIYIALFIFYAPKKSRIETVKLLMLLNVFGYGLMLVLTTFLAKGDKRLQAVGWICLAFNLGVFAAPLCIMRQVIKTKSVEFMPFQLSFFLTLGAVMWFFYGLLLKDYNIAFPNVLGFFFGIAQMALYIVFKNAKKSVILVVEDQPNKLQELSEHVIDVVKISTLVCPTELNQVVLHQLTTTTNNDINQAQGNNNNDKIEENKVQENITINKEVAVVVVGLASSS</sequence>
<feature type="transmembrane region" description="Helical" evidence="10">
    <location>
        <begin position="6"/>
        <end position="27"/>
    </location>
</feature>
<feature type="transmembrane region" description="Helical" evidence="10">
    <location>
        <begin position="163"/>
        <end position="180"/>
    </location>
</feature>
<keyword evidence="8 10" id="KW-1133">Transmembrane helix</keyword>
<dbReference type="Gene3D" id="1.20.1280.290">
    <property type="match status" value="4"/>
</dbReference>
<organism evidence="11 12">
    <name type="scientific">Cannabis sativa</name>
    <name type="common">Hemp</name>
    <name type="synonym">Marijuana</name>
    <dbReference type="NCBI Taxonomy" id="3483"/>
    <lineage>
        <taxon>Eukaryota</taxon>
        <taxon>Viridiplantae</taxon>
        <taxon>Streptophyta</taxon>
        <taxon>Embryophyta</taxon>
        <taxon>Tracheophyta</taxon>
        <taxon>Spermatophyta</taxon>
        <taxon>Magnoliopsida</taxon>
        <taxon>eudicotyledons</taxon>
        <taxon>Gunneridae</taxon>
        <taxon>Pentapetalae</taxon>
        <taxon>rosids</taxon>
        <taxon>fabids</taxon>
        <taxon>Rosales</taxon>
        <taxon>Cannabaceae</taxon>
        <taxon>Cannabis</taxon>
    </lineage>
</organism>
<feature type="transmembrane region" description="Helical" evidence="10">
    <location>
        <begin position="125"/>
        <end position="151"/>
    </location>
</feature>
<protein>
    <recommendedName>
        <fullName evidence="13">Bidirectional sugar transporter SWEET</fullName>
    </recommendedName>
</protein>
<feature type="transmembrane region" description="Helical" evidence="10">
    <location>
        <begin position="47"/>
        <end position="63"/>
    </location>
</feature>
<evidence type="ECO:0000256" key="6">
    <source>
        <dbReference type="ARBA" id="ARBA00022692"/>
    </source>
</evidence>
<dbReference type="PANTHER" id="PTHR10791:SF163">
    <property type="entry name" value="BIDIRECTIONAL SUGAR TRANSPORTER SWEET"/>
    <property type="match status" value="1"/>
</dbReference>
<feature type="transmembrane region" description="Helical" evidence="10">
    <location>
        <begin position="186"/>
        <end position="205"/>
    </location>
</feature>
<keyword evidence="4" id="KW-1003">Cell membrane</keyword>
<evidence type="ECO:0000256" key="3">
    <source>
        <dbReference type="ARBA" id="ARBA00022448"/>
    </source>
</evidence>
<feature type="transmembrane region" description="Helical" evidence="10">
    <location>
        <begin position="100"/>
        <end position="119"/>
    </location>
</feature>
<comment type="subcellular location">
    <subcellularLocation>
        <location evidence="1">Cell membrane</location>
        <topology evidence="1">Multi-pass membrane protein</topology>
    </subcellularLocation>
</comment>
<feature type="transmembrane region" description="Helical" evidence="10">
    <location>
        <begin position="69"/>
        <end position="93"/>
    </location>
</feature>
<dbReference type="Pfam" id="PF03083">
    <property type="entry name" value="MtN3_slv"/>
    <property type="match status" value="4"/>
</dbReference>
<keyword evidence="3" id="KW-0813">Transport</keyword>
<dbReference type="GO" id="GO:0051119">
    <property type="term" value="F:sugar transmembrane transporter activity"/>
    <property type="evidence" value="ECO:0007669"/>
    <property type="project" value="InterPro"/>
</dbReference>
<evidence type="ECO:0000256" key="9">
    <source>
        <dbReference type="ARBA" id="ARBA00023136"/>
    </source>
</evidence>
<evidence type="ECO:0000256" key="10">
    <source>
        <dbReference type="SAM" id="Phobius"/>
    </source>
</evidence>
<evidence type="ECO:0000313" key="12">
    <source>
        <dbReference type="Proteomes" id="UP000583929"/>
    </source>
</evidence>
<evidence type="ECO:0000256" key="2">
    <source>
        <dbReference type="ARBA" id="ARBA00007809"/>
    </source>
</evidence>
<evidence type="ECO:0000256" key="7">
    <source>
        <dbReference type="ARBA" id="ARBA00022737"/>
    </source>
</evidence>
<feature type="transmembrane region" description="Helical" evidence="10">
    <location>
        <begin position="378"/>
        <end position="401"/>
    </location>
</feature>
<comment type="similarity">
    <text evidence="2">Belongs to the SWEET sugar transporter family.</text>
</comment>
<accession>A0A7J6EY83</accession>
<comment type="caution">
    <text evidence="11">The sequence shown here is derived from an EMBL/GenBank/DDBJ whole genome shotgun (WGS) entry which is preliminary data.</text>
</comment>
<keyword evidence="7" id="KW-0677">Repeat</keyword>
<dbReference type="Proteomes" id="UP000583929">
    <property type="component" value="Unassembled WGS sequence"/>
</dbReference>
<keyword evidence="12" id="KW-1185">Reference proteome</keyword>
<keyword evidence="9 10" id="KW-0472">Membrane</keyword>
<keyword evidence="6 10" id="KW-0812">Transmembrane</keyword>
<dbReference type="EMBL" id="JAATIQ010000309">
    <property type="protein sequence ID" value="KAF4362629.1"/>
    <property type="molecule type" value="Genomic_DNA"/>
</dbReference>
<proteinExistence type="inferred from homology"/>